<proteinExistence type="predicted"/>
<evidence type="ECO:0000313" key="3">
    <source>
        <dbReference type="EMBL" id="KRM23820.1"/>
    </source>
</evidence>
<dbReference type="AlphaFoldDB" id="A0AA89I8H1"/>
<dbReference type="InterPro" id="IPR039422">
    <property type="entry name" value="MarR/SlyA-like"/>
</dbReference>
<feature type="domain" description="HTH marR-type" evidence="2">
    <location>
        <begin position="1"/>
        <end position="138"/>
    </location>
</feature>
<evidence type="ECO:0000256" key="1">
    <source>
        <dbReference type="ARBA" id="ARBA00004496"/>
    </source>
</evidence>
<evidence type="ECO:0000259" key="2">
    <source>
        <dbReference type="PROSITE" id="PS50995"/>
    </source>
</evidence>
<dbReference type="PANTHER" id="PTHR33164:SF5">
    <property type="entry name" value="ORGANIC HYDROPEROXIDE RESISTANCE TRANSCRIPTIONAL REGULATOR"/>
    <property type="match status" value="1"/>
</dbReference>
<dbReference type="Proteomes" id="UP000050823">
    <property type="component" value="Unassembled WGS sequence"/>
</dbReference>
<dbReference type="Pfam" id="PF01047">
    <property type="entry name" value="MarR"/>
    <property type="match status" value="1"/>
</dbReference>
<organism evidence="3 4">
    <name type="scientific">Latilactobacillus graminis DSM 20719</name>
    <dbReference type="NCBI Taxonomy" id="1423752"/>
    <lineage>
        <taxon>Bacteria</taxon>
        <taxon>Bacillati</taxon>
        <taxon>Bacillota</taxon>
        <taxon>Bacilli</taxon>
        <taxon>Lactobacillales</taxon>
        <taxon>Lactobacillaceae</taxon>
        <taxon>Latilactobacillus</taxon>
    </lineage>
</organism>
<comment type="caution">
    <text evidence="3">The sequence shown here is derived from an EMBL/GenBank/DDBJ whole genome shotgun (WGS) entry which is preliminary data.</text>
</comment>
<dbReference type="RefSeq" id="WP_057907872.1">
    <property type="nucleotide sequence ID" value="NZ_AYZB01000006.1"/>
</dbReference>
<comment type="subcellular location">
    <subcellularLocation>
        <location evidence="1">Cytoplasm</location>
    </subcellularLocation>
</comment>
<dbReference type="SMART" id="SM00347">
    <property type="entry name" value="HTH_MARR"/>
    <property type="match status" value="1"/>
</dbReference>
<dbReference type="SUPFAM" id="SSF46785">
    <property type="entry name" value="Winged helix' DNA-binding domain"/>
    <property type="match status" value="1"/>
</dbReference>
<dbReference type="PROSITE" id="PS50995">
    <property type="entry name" value="HTH_MARR_2"/>
    <property type="match status" value="1"/>
</dbReference>
<dbReference type="GO" id="GO:0006950">
    <property type="term" value="P:response to stress"/>
    <property type="evidence" value="ECO:0007669"/>
    <property type="project" value="TreeGrafter"/>
</dbReference>
<dbReference type="EMBL" id="AYZB01000006">
    <property type="protein sequence ID" value="KRM23820.1"/>
    <property type="molecule type" value="Genomic_DNA"/>
</dbReference>
<evidence type="ECO:0000313" key="4">
    <source>
        <dbReference type="Proteomes" id="UP000050823"/>
    </source>
</evidence>
<gene>
    <name evidence="3" type="ORF">FC90_GL001340</name>
</gene>
<name>A0AA89I8H1_9LACO</name>
<dbReference type="GO" id="GO:0003700">
    <property type="term" value="F:DNA-binding transcription factor activity"/>
    <property type="evidence" value="ECO:0007669"/>
    <property type="project" value="InterPro"/>
</dbReference>
<dbReference type="InterPro" id="IPR036388">
    <property type="entry name" value="WH-like_DNA-bd_sf"/>
</dbReference>
<dbReference type="GO" id="GO:0005737">
    <property type="term" value="C:cytoplasm"/>
    <property type="evidence" value="ECO:0007669"/>
    <property type="project" value="UniProtKB-SubCell"/>
</dbReference>
<protein>
    <submittedName>
        <fullName evidence="3">MarR family protein</fullName>
    </submittedName>
</protein>
<dbReference type="InterPro" id="IPR000835">
    <property type="entry name" value="HTH_MarR-typ"/>
</dbReference>
<sequence>MKTKRGGYLTLKIRLFNTRLFNRYLLADPRAQYNAEQGKILSALWDNHPQTATELAQVTGLANSSLSLMLHRLEDQQLLVSEQSLIDKRKRVFDLTPLGASQQEVGEYISKRLSAVFYKGFSDAEVIAVDEYLERILANLEAEAGLFNRQVKDEKVNNDSQTTNKN</sequence>
<accession>A0AA89I8H1</accession>
<dbReference type="InterPro" id="IPR036390">
    <property type="entry name" value="WH_DNA-bd_sf"/>
</dbReference>
<dbReference type="PANTHER" id="PTHR33164">
    <property type="entry name" value="TRANSCRIPTIONAL REGULATOR, MARR FAMILY"/>
    <property type="match status" value="1"/>
</dbReference>
<dbReference type="Gene3D" id="1.10.10.10">
    <property type="entry name" value="Winged helix-like DNA-binding domain superfamily/Winged helix DNA-binding domain"/>
    <property type="match status" value="1"/>
</dbReference>
<reference evidence="3 4" key="1">
    <citation type="journal article" date="2015" name="Genome Announc.">
        <title>Expanding the biotechnology potential of lactobacilli through comparative genomics of 213 strains and associated genera.</title>
        <authorList>
            <person name="Sun Z."/>
            <person name="Harris H.M."/>
            <person name="McCann A."/>
            <person name="Guo C."/>
            <person name="Argimon S."/>
            <person name="Zhang W."/>
            <person name="Yang X."/>
            <person name="Jeffery I.B."/>
            <person name="Cooney J.C."/>
            <person name="Kagawa T.F."/>
            <person name="Liu W."/>
            <person name="Song Y."/>
            <person name="Salvetti E."/>
            <person name="Wrobel A."/>
            <person name="Rasinkangas P."/>
            <person name="Parkhill J."/>
            <person name="Rea M.C."/>
            <person name="O'Sullivan O."/>
            <person name="Ritari J."/>
            <person name="Douillard F.P."/>
            <person name="Paul Ross R."/>
            <person name="Yang R."/>
            <person name="Briner A.E."/>
            <person name="Felis G.E."/>
            <person name="de Vos W.M."/>
            <person name="Barrangou R."/>
            <person name="Klaenhammer T.R."/>
            <person name="Caufield P.W."/>
            <person name="Cui Y."/>
            <person name="Zhang H."/>
            <person name="O'Toole P.W."/>
        </authorList>
    </citation>
    <scope>NUCLEOTIDE SEQUENCE [LARGE SCALE GENOMIC DNA]</scope>
    <source>
        <strain evidence="3 4">DSM 20719</strain>
    </source>
</reference>